<accession>A0ABQ0YHE9</accession>
<dbReference type="Proteomes" id="UP000325466">
    <property type="component" value="Unassembled WGS sequence"/>
</dbReference>
<reference evidence="1 2" key="1">
    <citation type="journal article" date="2018" name="Biodegradation">
        <title>1,4-Dioxane degradation characteristics of Rhodococcus aetherivorans JCM 14343.</title>
        <authorList>
            <person name="Inoue D."/>
            <person name="Tsunoda T."/>
            <person name="Yamamoto N."/>
            <person name="Ike M."/>
            <person name="Sei K."/>
        </authorList>
    </citation>
    <scope>NUCLEOTIDE SEQUENCE [LARGE SCALE GENOMIC DNA]</scope>
    <source>
        <strain evidence="1 2">JCM 14343</strain>
    </source>
</reference>
<sequence>MPVTIGCTFAPEAPRRLFGDRDAPCVGRQLSGSGFSLPHITSDPITATTPAASANLDVEEATSLTPFA</sequence>
<protein>
    <submittedName>
        <fullName evidence="1">Uncharacterized protein</fullName>
    </submittedName>
</protein>
<evidence type="ECO:0000313" key="2">
    <source>
        <dbReference type="Proteomes" id="UP000325466"/>
    </source>
</evidence>
<dbReference type="RefSeq" id="WP_152103812.1">
    <property type="nucleotide sequence ID" value="NZ_BAAAYP010000059.1"/>
</dbReference>
<evidence type="ECO:0000313" key="1">
    <source>
        <dbReference type="EMBL" id="GES35912.1"/>
    </source>
</evidence>
<keyword evidence="2" id="KW-1185">Reference proteome</keyword>
<dbReference type="EMBL" id="BLAH01000031">
    <property type="protein sequence ID" value="GES35912.1"/>
    <property type="molecule type" value="Genomic_DNA"/>
</dbReference>
<proteinExistence type="predicted"/>
<gene>
    <name evidence="1" type="ORF">RAJCM14343_1161</name>
</gene>
<comment type="caution">
    <text evidence="1">The sequence shown here is derived from an EMBL/GenBank/DDBJ whole genome shotgun (WGS) entry which is preliminary data.</text>
</comment>
<name>A0ABQ0YHE9_9NOCA</name>
<organism evidence="1 2">
    <name type="scientific">Rhodococcus aetherivorans</name>
    <dbReference type="NCBI Taxonomy" id="191292"/>
    <lineage>
        <taxon>Bacteria</taxon>
        <taxon>Bacillati</taxon>
        <taxon>Actinomycetota</taxon>
        <taxon>Actinomycetes</taxon>
        <taxon>Mycobacteriales</taxon>
        <taxon>Nocardiaceae</taxon>
        <taxon>Rhodococcus</taxon>
    </lineage>
</organism>